<sequence>MFYDDEFNKEELNEDLEEEISEDEESEDVFEEETEDEDSEDEDIFEEEEEDSEEDNENNENESSNDFQRIIDRRIARERSKNEKKLAEYEPLLHTIKEAYGIEGDMSVSEINEKLKSFYEENGQSISDYKPRENKRDAEILAEAEARDIIEAGNDELLEEYNRLRNRGDLNYREQIVFNKLEGELAIKGAEIELSKSGKDPKILRDKDFMDFAGRYRNDISILDIYNDYERFFGREEEAEKKGYKPAGSVKDNKKDNKGIKDFYTPDEVDELTDEDFDKYPELLDIVNRSMEKWK</sequence>
<organism evidence="2 3">
    <name type="scientific">Anaerofustis stercorihominis DSM 17244</name>
    <dbReference type="NCBI Taxonomy" id="445971"/>
    <lineage>
        <taxon>Bacteria</taxon>
        <taxon>Bacillati</taxon>
        <taxon>Bacillota</taxon>
        <taxon>Clostridia</taxon>
        <taxon>Eubacteriales</taxon>
        <taxon>Eubacteriaceae</taxon>
        <taxon>Anaerofustis</taxon>
    </lineage>
</organism>
<feature type="region of interest" description="Disordered" evidence="1">
    <location>
        <begin position="1"/>
        <end position="72"/>
    </location>
</feature>
<comment type="caution">
    <text evidence="2">The sequence shown here is derived from an EMBL/GenBank/DDBJ whole genome shotgun (WGS) entry which is preliminary data.</text>
</comment>
<proteinExistence type="predicted"/>
<feature type="compositionally biased region" description="Acidic residues" evidence="1">
    <location>
        <begin position="1"/>
        <end position="60"/>
    </location>
</feature>
<dbReference type="OrthoDB" id="10014345at2"/>
<protein>
    <submittedName>
        <fullName evidence="2">Uncharacterized protein</fullName>
    </submittedName>
</protein>
<feature type="region of interest" description="Disordered" evidence="1">
    <location>
        <begin position="239"/>
        <end position="262"/>
    </location>
</feature>
<dbReference type="Proteomes" id="UP000005178">
    <property type="component" value="Unassembled WGS sequence"/>
</dbReference>
<dbReference type="STRING" id="445971.ANASTE_00717"/>
<dbReference type="RefSeq" id="WP_007049166.1">
    <property type="nucleotide sequence ID" value="NZ_DS560015.1"/>
</dbReference>
<gene>
    <name evidence="2" type="ORF">ANASTE_00717</name>
</gene>
<evidence type="ECO:0000313" key="3">
    <source>
        <dbReference type="Proteomes" id="UP000005178"/>
    </source>
</evidence>
<reference evidence="2" key="2">
    <citation type="submission" date="2013-08" db="EMBL/GenBank/DDBJ databases">
        <title>Draft genome sequence of Anaerofustis stercorihominis (DSM 17244).</title>
        <authorList>
            <person name="Sudarsanam P."/>
            <person name="Ley R."/>
            <person name="Guruge J."/>
            <person name="Turnbaugh P.J."/>
            <person name="Mahowald M."/>
            <person name="Liep D."/>
            <person name="Gordon J."/>
        </authorList>
    </citation>
    <scope>NUCLEOTIDE SEQUENCE</scope>
    <source>
        <strain evidence="2">DSM 17244</strain>
    </source>
</reference>
<keyword evidence="3" id="KW-1185">Reference proteome</keyword>
<evidence type="ECO:0000313" key="2">
    <source>
        <dbReference type="EMBL" id="EDS73002.1"/>
    </source>
</evidence>
<name>B1C7L5_9FIRM</name>
<feature type="compositionally biased region" description="Basic and acidic residues" evidence="1">
    <location>
        <begin position="251"/>
        <end position="261"/>
    </location>
</feature>
<reference evidence="2" key="1">
    <citation type="submission" date="2008-01" db="EMBL/GenBank/DDBJ databases">
        <authorList>
            <person name="Fulton L."/>
            <person name="Clifton S."/>
            <person name="Fulton B."/>
            <person name="Xu J."/>
            <person name="Minx P."/>
            <person name="Pepin K.H."/>
            <person name="Johnson M."/>
            <person name="Thiruvilangam P."/>
            <person name="Bhonagiri V."/>
            <person name="Nash W.E."/>
            <person name="Mardis E.R."/>
            <person name="Wilson R.K."/>
        </authorList>
    </citation>
    <scope>NUCLEOTIDE SEQUENCE [LARGE SCALE GENOMIC DNA]</scope>
    <source>
        <strain evidence="2">DSM 17244</strain>
    </source>
</reference>
<dbReference type="AlphaFoldDB" id="B1C7L5"/>
<dbReference type="HOGENOM" id="CLU_942143_0_0_9"/>
<dbReference type="GeneID" id="98001390"/>
<dbReference type="EMBL" id="ABIL02000005">
    <property type="protein sequence ID" value="EDS73002.1"/>
    <property type="molecule type" value="Genomic_DNA"/>
</dbReference>
<evidence type="ECO:0000256" key="1">
    <source>
        <dbReference type="SAM" id="MobiDB-lite"/>
    </source>
</evidence>
<accession>B1C7L5</accession>